<evidence type="ECO:0000313" key="2">
    <source>
        <dbReference type="EMBL" id="NHB93949.1"/>
    </source>
</evidence>
<dbReference type="EMBL" id="PUJW01000022">
    <property type="protein sequence ID" value="NHB93949.1"/>
    <property type="molecule type" value="Genomic_DNA"/>
</dbReference>
<gene>
    <name evidence="2" type="ORF">C5469_18170</name>
</gene>
<accession>A0A7X5TJ51</accession>
<dbReference type="RefSeq" id="WP_166309582.1">
    <property type="nucleotide sequence ID" value="NZ_CAWPIB010000022.1"/>
</dbReference>
<name>A0A7X5TJ51_9GAMM</name>
<dbReference type="Proteomes" id="UP000591844">
    <property type="component" value="Unassembled WGS sequence"/>
</dbReference>
<sequence>MTHILPPAEIIDNKLHFSNKDGFNQACQFGAFYLKHPDRLNFNAGITLAKNYYLEPNGELTDDYRGYRTKDLRKSLLGYSQTGNDQDELLQIECTLWHEYLPETVSNLLWAINDISRITLSELFIMAGVYPDDIDTITGGMYKNNALQYCIFNHFRSHIQYPVGLTAHKDSGFITTLYTTEPGLESLEGDKWLPFDPLDGHFTVVIGHSFEILMSKSSQPVTASYHRVRGMKARQSSEEDRFTFGTYIGPRWDQDLYQYDNNGILTPIESFLDFQKRKADEMAYEFHPKVENIHK</sequence>
<dbReference type="InterPro" id="IPR027443">
    <property type="entry name" value="IPNS-like_sf"/>
</dbReference>
<protein>
    <submittedName>
        <fullName evidence="2">Isopenicillin N synthase family oxygenase</fullName>
    </submittedName>
</protein>
<evidence type="ECO:0000313" key="3">
    <source>
        <dbReference type="Proteomes" id="UP000591844"/>
    </source>
</evidence>
<dbReference type="Pfam" id="PF03171">
    <property type="entry name" value="2OG-FeII_Oxy"/>
    <property type="match status" value="1"/>
</dbReference>
<reference evidence="2 3" key="1">
    <citation type="submission" date="2018-02" db="EMBL/GenBank/DDBJ databases">
        <authorList>
            <person name="Machado R.A."/>
        </authorList>
    </citation>
    <scope>NUCLEOTIDE SEQUENCE [LARGE SCALE GENOMIC DNA]</scope>
    <source>
        <strain evidence="2 3">DSM 19724</strain>
    </source>
</reference>
<feature type="domain" description="Isopenicillin N synthase-like Fe(2+) 2OG dioxygenase" evidence="1">
    <location>
        <begin position="150"/>
        <end position="234"/>
    </location>
</feature>
<organism evidence="2 3">
    <name type="scientific">Photorhabdus cinerea</name>
    <dbReference type="NCBI Taxonomy" id="471575"/>
    <lineage>
        <taxon>Bacteria</taxon>
        <taxon>Pseudomonadati</taxon>
        <taxon>Pseudomonadota</taxon>
        <taxon>Gammaproteobacteria</taxon>
        <taxon>Enterobacterales</taxon>
        <taxon>Morganellaceae</taxon>
        <taxon>Photorhabdus</taxon>
    </lineage>
</organism>
<evidence type="ECO:0000259" key="1">
    <source>
        <dbReference type="Pfam" id="PF03171"/>
    </source>
</evidence>
<proteinExistence type="predicted"/>
<keyword evidence="3" id="KW-1185">Reference proteome</keyword>
<dbReference type="AlphaFoldDB" id="A0A7X5TJ51"/>
<dbReference type="InterPro" id="IPR044861">
    <property type="entry name" value="IPNS-like_FE2OG_OXY"/>
</dbReference>
<dbReference type="Gene3D" id="2.60.120.330">
    <property type="entry name" value="B-lactam Antibiotic, Isopenicillin N Synthase, Chain"/>
    <property type="match status" value="1"/>
</dbReference>
<dbReference type="SUPFAM" id="SSF51197">
    <property type="entry name" value="Clavaminate synthase-like"/>
    <property type="match status" value="1"/>
</dbReference>
<comment type="caution">
    <text evidence="2">The sequence shown here is derived from an EMBL/GenBank/DDBJ whole genome shotgun (WGS) entry which is preliminary data.</text>
</comment>